<dbReference type="PROSITE" id="PS01124">
    <property type="entry name" value="HTH_ARAC_FAMILY_2"/>
    <property type="match status" value="1"/>
</dbReference>
<dbReference type="EMBL" id="SWDV01000030">
    <property type="protein sequence ID" value="TLX73107.1"/>
    <property type="molecule type" value="Genomic_DNA"/>
</dbReference>
<dbReference type="InterPro" id="IPR018060">
    <property type="entry name" value="HTH_AraC"/>
</dbReference>
<gene>
    <name evidence="5" type="ORF">FAS41_21270</name>
</gene>
<proteinExistence type="predicted"/>
<dbReference type="RefSeq" id="WP_138525413.1">
    <property type="nucleotide sequence ID" value="NZ_JAOCBK010000027.1"/>
</dbReference>
<dbReference type="SUPFAM" id="SSF46689">
    <property type="entry name" value="Homeodomain-like"/>
    <property type="match status" value="1"/>
</dbReference>
<reference evidence="5 6" key="1">
    <citation type="submission" date="2019-04" db="EMBL/GenBank/DDBJ databases">
        <authorList>
            <person name="Li M."/>
        </authorList>
    </citation>
    <scope>NUCLEOTIDE SEQUENCE [LARGE SCALE GENOMIC DNA]</scope>
    <source>
        <strain evidence="5 6">LAM1902</strain>
    </source>
</reference>
<dbReference type="SMART" id="SM00342">
    <property type="entry name" value="HTH_ARAC"/>
    <property type="match status" value="1"/>
</dbReference>
<keyword evidence="1" id="KW-0805">Transcription regulation</keyword>
<dbReference type="PANTHER" id="PTHR47894:SF1">
    <property type="entry name" value="HTH-TYPE TRANSCRIPTIONAL REGULATOR VQSM"/>
    <property type="match status" value="1"/>
</dbReference>
<dbReference type="Pfam" id="PF12625">
    <property type="entry name" value="Arabinose_bd"/>
    <property type="match status" value="1"/>
</dbReference>
<dbReference type="InterPro" id="IPR032687">
    <property type="entry name" value="AraC-type_N"/>
</dbReference>
<evidence type="ECO:0000313" key="5">
    <source>
        <dbReference type="EMBL" id="TLX73107.1"/>
    </source>
</evidence>
<sequence length="356" mass="41167">MDARLNYYERDLRFIPAQHQPACLLDLALSRELDSHRLLRGTGLFQEDIIAGQRLISVEQYLRLVDNCRQGSGGEELGFLFGQRLLPGHQGAASGALMHAANLQEALELLIRHRARFSPLLAPRLLVEERVACLYWVDACGIGGARRFLVESGMTAVTSLSRWLSEERLPWKYLFAHERPDYIEQYQAHLGLNLQFDCHVDAMLIPREYLVKPWPRASLTAGQAAQRDARREQDQLGLREGVLEHVYRLLQREARDPLSLDQLAERMGISPATCKRKLQKHQTHFQAVHDEVRKHVALYLYWSQGYSNEEVAEYLRFTDTTNFRRSFKRWTGRVPSAVRDLRPGRDSWQEHRVTDS</sequence>
<dbReference type="PANTHER" id="PTHR47894">
    <property type="entry name" value="HTH-TYPE TRANSCRIPTIONAL REGULATOR GADX"/>
    <property type="match status" value="1"/>
</dbReference>
<dbReference type="Pfam" id="PF12833">
    <property type="entry name" value="HTH_18"/>
    <property type="match status" value="1"/>
</dbReference>
<keyword evidence="6" id="KW-1185">Reference proteome</keyword>
<dbReference type="AlphaFoldDB" id="A0A5R9QSY7"/>
<dbReference type="InterPro" id="IPR009057">
    <property type="entry name" value="Homeodomain-like_sf"/>
</dbReference>
<evidence type="ECO:0000256" key="2">
    <source>
        <dbReference type="ARBA" id="ARBA00023125"/>
    </source>
</evidence>
<keyword evidence="3" id="KW-0804">Transcription</keyword>
<feature type="domain" description="HTH araC/xylS-type" evidence="4">
    <location>
        <begin position="244"/>
        <end position="341"/>
    </location>
</feature>
<evidence type="ECO:0000259" key="4">
    <source>
        <dbReference type="PROSITE" id="PS01124"/>
    </source>
</evidence>
<evidence type="ECO:0000313" key="6">
    <source>
        <dbReference type="Proteomes" id="UP000306635"/>
    </source>
</evidence>
<dbReference type="GO" id="GO:0000976">
    <property type="term" value="F:transcription cis-regulatory region binding"/>
    <property type="evidence" value="ECO:0007669"/>
    <property type="project" value="TreeGrafter"/>
</dbReference>
<evidence type="ECO:0000256" key="3">
    <source>
        <dbReference type="ARBA" id="ARBA00023163"/>
    </source>
</evidence>
<protein>
    <submittedName>
        <fullName evidence="5">AraC family transcriptional regulator</fullName>
    </submittedName>
</protein>
<name>A0A5R9QSY7_9PSED</name>
<dbReference type="Gene3D" id="1.10.10.60">
    <property type="entry name" value="Homeodomain-like"/>
    <property type="match status" value="1"/>
</dbReference>
<evidence type="ECO:0000256" key="1">
    <source>
        <dbReference type="ARBA" id="ARBA00023015"/>
    </source>
</evidence>
<dbReference type="GO" id="GO:0003700">
    <property type="term" value="F:DNA-binding transcription factor activity"/>
    <property type="evidence" value="ECO:0007669"/>
    <property type="project" value="InterPro"/>
</dbReference>
<dbReference type="Proteomes" id="UP000306635">
    <property type="component" value="Unassembled WGS sequence"/>
</dbReference>
<accession>A0A5R9QSY7</accession>
<dbReference type="OrthoDB" id="5582699at2"/>
<keyword evidence="2" id="KW-0238">DNA-binding</keyword>
<organism evidence="5 6">
    <name type="scientific">Pseudomonas nicosulfuronedens</name>
    <dbReference type="NCBI Taxonomy" id="2571105"/>
    <lineage>
        <taxon>Bacteria</taxon>
        <taxon>Pseudomonadati</taxon>
        <taxon>Pseudomonadota</taxon>
        <taxon>Gammaproteobacteria</taxon>
        <taxon>Pseudomonadales</taxon>
        <taxon>Pseudomonadaceae</taxon>
        <taxon>Pseudomonas</taxon>
    </lineage>
</organism>
<dbReference type="GO" id="GO:0005829">
    <property type="term" value="C:cytosol"/>
    <property type="evidence" value="ECO:0007669"/>
    <property type="project" value="TreeGrafter"/>
</dbReference>
<comment type="caution">
    <text evidence="5">The sequence shown here is derived from an EMBL/GenBank/DDBJ whole genome shotgun (WGS) entry which is preliminary data.</text>
</comment>